<feature type="domain" description="MaoC-like" evidence="2">
    <location>
        <begin position="185"/>
        <end position="253"/>
    </location>
</feature>
<evidence type="ECO:0000313" key="5">
    <source>
        <dbReference type="Proteomes" id="UP001595764"/>
    </source>
</evidence>
<accession>A0ABV7QFW9</accession>
<evidence type="ECO:0000259" key="2">
    <source>
        <dbReference type="Pfam" id="PF01575"/>
    </source>
</evidence>
<dbReference type="InterPro" id="IPR039569">
    <property type="entry name" value="FAS1-like_DH_region"/>
</dbReference>
<dbReference type="EMBL" id="JBHRWI010000015">
    <property type="protein sequence ID" value="MFC3510910.1"/>
    <property type="molecule type" value="Genomic_DNA"/>
</dbReference>
<dbReference type="Proteomes" id="UP001595764">
    <property type="component" value="Unassembled WGS sequence"/>
</dbReference>
<dbReference type="RefSeq" id="WP_377876093.1">
    <property type="nucleotide sequence ID" value="NZ_JBHMAY010000088.1"/>
</dbReference>
<protein>
    <submittedName>
        <fullName evidence="4">MaoC/PaaZ C-terminal domain-containing protein</fullName>
    </submittedName>
</protein>
<dbReference type="SUPFAM" id="SSF54637">
    <property type="entry name" value="Thioesterase/thiol ester dehydrase-isomerase"/>
    <property type="match status" value="2"/>
</dbReference>
<gene>
    <name evidence="4" type="ORF">ACFORO_12105</name>
</gene>
<dbReference type="InterPro" id="IPR029069">
    <property type="entry name" value="HotDog_dom_sf"/>
</dbReference>
<feature type="domain" description="FAS1-like dehydratase" evidence="3">
    <location>
        <begin position="22"/>
        <end position="123"/>
    </location>
</feature>
<dbReference type="PANTHER" id="PTHR13078">
    <property type="entry name" value="PEROXISOMAL MULTIFUNCTIONAL ENZYME TYPE 2-RELATED"/>
    <property type="match status" value="1"/>
</dbReference>
<organism evidence="4 5">
    <name type="scientific">Amycolatopsis halotolerans</name>
    <dbReference type="NCBI Taxonomy" id="330083"/>
    <lineage>
        <taxon>Bacteria</taxon>
        <taxon>Bacillati</taxon>
        <taxon>Actinomycetota</taxon>
        <taxon>Actinomycetes</taxon>
        <taxon>Pseudonocardiales</taxon>
        <taxon>Pseudonocardiaceae</taxon>
        <taxon>Amycolatopsis</taxon>
    </lineage>
</organism>
<dbReference type="Gene3D" id="3.10.129.10">
    <property type="entry name" value="Hotdog Thioesterase"/>
    <property type="match status" value="1"/>
</dbReference>
<reference evidence="5" key="1">
    <citation type="journal article" date="2019" name="Int. J. Syst. Evol. Microbiol.">
        <title>The Global Catalogue of Microorganisms (GCM) 10K type strain sequencing project: providing services to taxonomists for standard genome sequencing and annotation.</title>
        <authorList>
            <consortium name="The Broad Institute Genomics Platform"/>
            <consortium name="The Broad Institute Genome Sequencing Center for Infectious Disease"/>
            <person name="Wu L."/>
            <person name="Ma J."/>
        </authorList>
    </citation>
    <scope>NUCLEOTIDE SEQUENCE [LARGE SCALE GENOMIC DNA]</scope>
    <source>
        <strain evidence="5">CGMCC 4.7682</strain>
    </source>
</reference>
<evidence type="ECO:0000256" key="1">
    <source>
        <dbReference type="ARBA" id="ARBA00005254"/>
    </source>
</evidence>
<dbReference type="Pfam" id="PF13452">
    <property type="entry name" value="FAS1_DH_region"/>
    <property type="match status" value="1"/>
</dbReference>
<dbReference type="InterPro" id="IPR002539">
    <property type="entry name" value="MaoC-like_dom"/>
</dbReference>
<name>A0ABV7QFW9_9PSEU</name>
<dbReference type="PANTHER" id="PTHR13078:SF56">
    <property type="entry name" value="PEROXISOMAL MULTIFUNCTIONAL ENZYME TYPE 2"/>
    <property type="match status" value="1"/>
</dbReference>
<keyword evidence="5" id="KW-1185">Reference proteome</keyword>
<sequence>MATEHVIRILPTDSPGLVRTAENRIEDRWLRAFAAAVGDTRDEFFDLDRGIVGHPVFPVCVEWPLIEQGAPGIELSEDTLRLGLHVRHRIRLRSPLRPGERVRTEARLHRAEARTGAALIVTEFRTTTPGGTLLVTSQVSTLYRGVRLEGGEIAAPAPKSRPAELSRIATFETDTTNAVVYSECARIWNPIHTDIRVARAAGLADTVLHGTETLARAVSAVTRAYPGPDVTEVDCRFTNPVFPGMTLSVHAGRTRPGAIAFDVRAADGTPVLADGLLAFAAESS</sequence>
<evidence type="ECO:0000259" key="3">
    <source>
        <dbReference type="Pfam" id="PF13452"/>
    </source>
</evidence>
<proteinExistence type="inferred from homology"/>
<dbReference type="Pfam" id="PF01575">
    <property type="entry name" value="MaoC_dehydratas"/>
    <property type="match status" value="1"/>
</dbReference>
<comment type="similarity">
    <text evidence="1">Belongs to the enoyl-CoA hydratase/isomerase family.</text>
</comment>
<comment type="caution">
    <text evidence="4">The sequence shown here is derived from an EMBL/GenBank/DDBJ whole genome shotgun (WGS) entry which is preliminary data.</text>
</comment>
<evidence type="ECO:0000313" key="4">
    <source>
        <dbReference type="EMBL" id="MFC3510910.1"/>
    </source>
</evidence>